<name>A0A4Q9VKN9_9HYPH</name>
<dbReference type="Pfam" id="PF06073">
    <property type="entry name" value="DUF934"/>
    <property type="match status" value="1"/>
</dbReference>
<dbReference type="Proteomes" id="UP000292781">
    <property type="component" value="Unassembled WGS sequence"/>
</dbReference>
<keyword evidence="2" id="KW-1185">Reference proteome</keyword>
<dbReference type="InterPro" id="IPR008318">
    <property type="entry name" value="UCP030820"/>
</dbReference>
<protein>
    <submittedName>
        <fullName evidence="1">DUF934 domain-containing protein</fullName>
    </submittedName>
</protein>
<comment type="caution">
    <text evidence="1">The sequence shown here is derived from an EMBL/GenBank/DDBJ whole genome shotgun (WGS) entry which is preliminary data.</text>
</comment>
<reference evidence="1 2" key="1">
    <citation type="submission" date="2019-02" db="EMBL/GenBank/DDBJ databases">
        <title>Siculibacillus lacustris gen. nov., sp. nov., a new rosette-forming bacterium isolated from a freshwater crater lake (Lake St. Ana, Romania).</title>
        <authorList>
            <person name="Felfoldi T."/>
            <person name="Marton Z."/>
            <person name="Szabo A."/>
            <person name="Mentes A."/>
            <person name="Boka K."/>
            <person name="Marialigeti K."/>
            <person name="Mathe I."/>
            <person name="Koncz M."/>
            <person name="Schumann P."/>
            <person name="Toth E."/>
        </authorList>
    </citation>
    <scope>NUCLEOTIDE SEQUENCE [LARGE SCALE GENOMIC DNA]</scope>
    <source>
        <strain evidence="1 2">SA-279</strain>
    </source>
</reference>
<dbReference type="OrthoDB" id="9800421at2"/>
<organism evidence="1 2">
    <name type="scientific">Siculibacillus lacustris</name>
    <dbReference type="NCBI Taxonomy" id="1549641"/>
    <lineage>
        <taxon>Bacteria</taxon>
        <taxon>Pseudomonadati</taxon>
        <taxon>Pseudomonadota</taxon>
        <taxon>Alphaproteobacteria</taxon>
        <taxon>Hyphomicrobiales</taxon>
        <taxon>Ancalomicrobiaceae</taxon>
        <taxon>Siculibacillus</taxon>
    </lineage>
</organism>
<gene>
    <name evidence="1" type="ORF">EYW49_15240</name>
</gene>
<evidence type="ECO:0000313" key="1">
    <source>
        <dbReference type="EMBL" id="TBW35967.1"/>
    </source>
</evidence>
<dbReference type="EMBL" id="SJFN01000023">
    <property type="protein sequence ID" value="TBW35967.1"/>
    <property type="molecule type" value="Genomic_DNA"/>
</dbReference>
<dbReference type="RefSeq" id="WP_131310451.1">
    <property type="nucleotide sequence ID" value="NZ_SJFN01000023.1"/>
</dbReference>
<dbReference type="AlphaFoldDB" id="A0A4Q9VKN9"/>
<sequence>MSDIFRDGAFQPDTRPILADDAAVGAGAVFVSKARFLAERAALRPRGADVGVVLEPGDRLDDLAEDLAWIGALAVDFPKFGDGRGYSLARLARDRYGFTGEIRAIGDILLDQVEALLRVGFDTLVITHAPTRARLAAGLVPNLAVRYQPVGVDGETAVPGRPWVFRR</sequence>
<accession>A0A4Q9VKN9</accession>
<evidence type="ECO:0000313" key="2">
    <source>
        <dbReference type="Proteomes" id="UP000292781"/>
    </source>
</evidence>
<proteinExistence type="predicted"/>